<sequence length="103" mass="11281">MKLLEQKCAGVAVVSRPDRDQSRTSSSDKPLPLVCEVTFDLSVSREEVGRGATEHFELTTTVQSEGRFADRVTVETAAARQLPDLFREIADELEKAGAKTRSG</sequence>
<name>A0A3S8U3A6_9RHOB</name>
<accession>A0A3S8U3A6</accession>
<dbReference type="AlphaFoldDB" id="A0A3S8U3A6"/>
<evidence type="ECO:0000313" key="2">
    <source>
        <dbReference type="Proteomes" id="UP000282002"/>
    </source>
</evidence>
<gene>
    <name evidence="1" type="ORF">EI545_04170</name>
</gene>
<evidence type="ECO:0000313" key="1">
    <source>
        <dbReference type="EMBL" id="AZL58102.1"/>
    </source>
</evidence>
<reference evidence="1 2" key="1">
    <citation type="submission" date="2018-12" db="EMBL/GenBank/DDBJ databases">
        <title>Complete genome sequencing of Tabrizicola sp. K13M18.</title>
        <authorList>
            <person name="Bae J.-W."/>
        </authorList>
    </citation>
    <scope>NUCLEOTIDE SEQUENCE [LARGE SCALE GENOMIC DNA]</scope>
    <source>
        <strain evidence="1 2">K13M18</strain>
    </source>
</reference>
<keyword evidence="2" id="KW-1185">Reference proteome</keyword>
<dbReference type="KEGG" id="taw:EI545_04170"/>
<protein>
    <submittedName>
        <fullName evidence="1">Uncharacterized protein</fullName>
    </submittedName>
</protein>
<dbReference type="RefSeq" id="WP_125324303.1">
    <property type="nucleotide sequence ID" value="NZ_CP034328.1"/>
</dbReference>
<proteinExistence type="predicted"/>
<organism evidence="1 2">
    <name type="scientific">Tabrizicola piscis</name>
    <dbReference type="NCBI Taxonomy" id="2494374"/>
    <lineage>
        <taxon>Bacteria</taxon>
        <taxon>Pseudomonadati</taxon>
        <taxon>Pseudomonadota</taxon>
        <taxon>Alphaproteobacteria</taxon>
        <taxon>Rhodobacterales</taxon>
        <taxon>Paracoccaceae</taxon>
        <taxon>Tabrizicola</taxon>
    </lineage>
</organism>
<dbReference type="Proteomes" id="UP000282002">
    <property type="component" value="Chromosome"/>
</dbReference>
<dbReference type="EMBL" id="CP034328">
    <property type="protein sequence ID" value="AZL58102.1"/>
    <property type="molecule type" value="Genomic_DNA"/>
</dbReference>